<feature type="domain" description="DNA-directed RNA polymerase III subunit RPC3 winged-helix" evidence="9">
    <location>
        <begin position="400"/>
        <end position="463"/>
    </location>
</feature>
<keyword evidence="4 6" id="KW-0539">Nucleus</keyword>
<comment type="similarity">
    <text evidence="6">Belongs to the RNA polymerase beta chain family.</text>
</comment>
<evidence type="ECO:0000256" key="5">
    <source>
        <dbReference type="ARBA" id="ARBA00025127"/>
    </source>
</evidence>
<evidence type="ECO:0000256" key="1">
    <source>
        <dbReference type="ARBA" id="ARBA00004123"/>
    </source>
</evidence>
<sequence>MKDNGKESVRLCEHIVRQAFGDVISRVASTLLNRGRLPLSTISRLSALPKPTTSAALIILIQHDLVQTNGASYKDTGEEEQYEFDTLACLLRLRWGRILAITHQSHDEVALEVVRTLMIYGKLKVPDIINTCGGSNDAMRADIVNNTIIALVRAQFIRPTSPELHILESDQVLRRYRRHREEMKQNKGTAMLSANDLDHCEKNAQYEIIQERESLQDIRRVLIERPKIDKDKSKKRGKNKAAFGGGGLDEFDYSLQQDVHLRINHDRYGILIRNELIVKAAEERWNKSFGIILKATLDAALNESSRLNEERTNDSIGINEIVSLIPTEDYKYLTAGLLISSKSTIPDIVRNYLNILSGDDGYSISGNNGNFLRRDNGTNPGYIVEFELICRRLKQNLLYQLVREKLGDKAARVLAVVNKSSKAFETTVRDCAMIPLKDARAHLADLQRLSLVETQEVPKTAAKSRMGLPTSAEYHLWAMDEARVYGVLLTNVYKTLGNILQRKSEEIENKKIVLARESRVENLEGGRGLLQLKDQENLLELDDYLKKLTLAEGRSEINVFILRDLPGSPGQK</sequence>
<dbReference type="PANTHER" id="PTHR12949:SF0">
    <property type="entry name" value="DNA-DIRECTED RNA POLYMERASE III SUBUNIT RPC3"/>
    <property type="match status" value="1"/>
</dbReference>
<evidence type="ECO:0000256" key="2">
    <source>
        <dbReference type="ARBA" id="ARBA00022478"/>
    </source>
</evidence>
<dbReference type="AlphaFoldDB" id="A0A1B9IPG3"/>
<accession>A0A1B9IPG3</accession>
<feature type="domain" description="RNA polymerase III subunit RPC82-related helix-turn-helix" evidence="8">
    <location>
        <begin position="11"/>
        <end position="67"/>
    </location>
</feature>
<evidence type="ECO:0000313" key="11">
    <source>
        <dbReference type="Proteomes" id="UP000092583"/>
    </source>
</evidence>
<keyword evidence="11" id="KW-1185">Reference proteome</keyword>
<dbReference type="Pfam" id="PF08221">
    <property type="entry name" value="HTH_9"/>
    <property type="match status" value="1"/>
</dbReference>
<name>A0A1B9IPG3_9TREE</name>
<dbReference type="OrthoDB" id="272392at2759"/>
<dbReference type="GO" id="GO:0006351">
    <property type="term" value="P:DNA-templated transcription"/>
    <property type="evidence" value="ECO:0007669"/>
    <property type="project" value="InterPro"/>
</dbReference>
<dbReference type="Pfam" id="PF22536">
    <property type="entry name" value="WHD_POLR3C"/>
    <property type="match status" value="1"/>
</dbReference>
<evidence type="ECO:0000256" key="6">
    <source>
        <dbReference type="RuleBase" id="RU367076"/>
    </source>
</evidence>
<evidence type="ECO:0000259" key="7">
    <source>
        <dbReference type="Pfam" id="PF05645"/>
    </source>
</evidence>
<dbReference type="PANTHER" id="PTHR12949">
    <property type="entry name" value="RNA POLYMERASE III DNA DIRECTED -RELATED"/>
    <property type="match status" value="1"/>
</dbReference>
<dbReference type="Pfam" id="PF05645">
    <property type="entry name" value="RNA_pol_Rpc82"/>
    <property type="match status" value="1"/>
</dbReference>
<protein>
    <recommendedName>
        <fullName evidence="6">DNA-directed RNA polymerase III subunit RPC3</fullName>
        <shortName evidence="6">RNA polymerase III subunit C3</shortName>
    </recommendedName>
</protein>
<evidence type="ECO:0000259" key="9">
    <source>
        <dbReference type="Pfam" id="PF22536"/>
    </source>
</evidence>
<dbReference type="InterPro" id="IPR013197">
    <property type="entry name" value="RNA_pol_III_RPC82-rel_HTH"/>
</dbReference>
<comment type="function">
    <text evidence="5 6">DNA-dependent RNA polymerase catalyzes the transcription of DNA into RNA using the four ribonucleoside triphosphates as substrates. Specific core component of RNA polymerase III which synthesizes small RNAs, such as 5S rRNA and tRNAs.</text>
</comment>
<gene>
    <name evidence="10" type="ORF">L486_04907</name>
</gene>
<dbReference type="InterPro" id="IPR039748">
    <property type="entry name" value="RPC3"/>
</dbReference>
<evidence type="ECO:0000259" key="8">
    <source>
        <dbReference type="Pfam" id="PF08221"/>
    </source>
</evidence>
<evidence type="ECO:0000313" key="10">
    <source>
        <dbReference type="EMBL" id="OCF57449.1"/>
    </source>
</evidence>
<dbReference type="STRING" id="1331196.A0A1B9IPG3"/>
<reference evidence="10 11" key="1">
    <citation type="submission" date="2013-07" db="EMBL/GenBank/DDBJ databases">
        <title>The Genome Sequence of Kwoniella mangroviensis CBS10435.</title>
        <authorList>
            <consortium name="The Broad Institute Genome Sequencing Platform"/>
            <person name="Cuomo C."/>
            <person name="Litvintseva A."/>
            <person name="Chen Y."/>
            <person name="Heitman J."/>
            <person name="Sun S."/>
            <person name="Springer D."/>
            <person name="Dromer F."/>
            <person name="Young S.K."/>
            <person name="Zeng Q."/>
            <person name="Gargeya S."/>
            <person name="Fitzgerald M."/>
            <person name="Abouelleil A."/>
            <person name="Alvarado L."/>
            <person name="Berlin A.M."/>
            <person name="Chapman S.B."/>
            <person name="Dewar J."/>
            <person name="Goldberg J."/>
            <person name="Griggs A."/>
            <person name="Gujja S."/>
            <person name="Hansen M."/>
            <person name="Howarth C."/>
            <person name="Imamovic A."/>
            <person name="Larimer J."/>
            <person name="McCowan C."/>
            <person name="Murphy C."/>
            <person name="Pearson M."/>
            <person name="Priest M."/>
            <person name="Roberts A."/>
            <person name="Saif S."/>
            <person name="Shea T."/>
            <person name="Sykes S."/>
            <person name="Wortman J."/>
            <person name="Nusbaum C."/>
            <person name="Birren B."/>
        </authorList>
    </citation>
    <scope>NUCLEOTIDE SEQUENCE [LARGE SCALE GENOMIC DNA]</scope>
    <source>
        <strain evidence="10 11">CBS 10435</strain>
    </source>
</reference>
<dbReference type="InterPro" id="IPR036388">
    <property type="entry name" value="WH-like_DNA-bd_sf"/>
</dbReference>
<evidence type="ECO:0000256" key="4">
    <source>
        <dbReference type="ARBA" id="ARBA00023242"/>
    </source>
</evidence>
<comment type="subcellular location">
    <subcellularLocation>
        <location evidence="1 6">Nucleus</location>
    </subcellularLocation>
</comment>
<evidence type="ECO:0000256" key="3">
    <source>
        <dbReference type="ARBA" id="ARBA00023163"/>
    </source>
</evidence>
<dbReference type="Proteomes" id="UP000092583">
    <property type="component" value="Unassembled WGS sequence"/>
</dbReference>
<keyword evidence="2 6" id="KW-0240">DNA-directed RNA polymerase</keyword>
<dbReference type="GO" id="GO:0003697">
    <property type="term" value="F:single-stranded DNA binding"/>
    <property type="evidence" value="ECO:0007669"/>
    <property type="project" value="UniProtKB-UniRule"/>
</dbReference>
<proteinExistence type="inferred from homology"/>
<comment type="subunit">
    <text evidence="6">Component of the RNA polymerase III (Pol III) complex consisting of 17 subunits.</text>
</comment>
<dbReference type="GO" id="GO:0005666">
    <property type="term" value="C:RNA polymerase III complex"/>
    <property type="evidence" value="ECO:0007669"/>
    <property type="project" value="UniProtKB-UniRule"/>
</dbReference>
<dbReference type="InterPro" id="IPR008806">
    <property type="entry name" value="RNA_pol_III_Rpc82_C"/>
</dbReference>
<organism evidence="10 11">
    <name type="scientific">Kwoniella mangroviensis CBS 10435</name>
    <dbReference type="NCBI Taxonomy" id="1331196"/>
    <lineage>
        <taxon>Eukaryota</taxon>
        <taxon>Fungi</taxon>
        <taxon>Dikarya</taxon>
        <taxon>Basidiomycota</taxon>
        <taxon>Agaricomycotina</taxon>
        <taxon>Tremellomycetes</taxon>
        <taxon>Tremellales</taxon>
        <taxon>Cryptococcaceae</taxon>
        <taxon>Kwoniella</taxon>
    </lineage>
</organism>
<keyword evidence="3 6" id="KW-0804">Transcription</keyword>
<dbReference type="Gene3D" id="1.10.10.10">
    <property type="entry name" value="Winged helix-like DNA-binding domain superfamily/Winged helix DNA-binding domain"/>
    <property type="match status" value="3"/>
</dbReference>
<reference evidence="11" key="2">
    <citation type="submission" date="2013-12" db="EMBL/GenBank/DDBJ databases">
        <title>Evolution of pathogenesis and genome organization in the Tremellales.</title>
        <authorList>
            <person name="Cuomo C."/>
            <person name="Litvintseva A."/>
            <person name="Heitman J."/>
            <person name="Chen Y."/>
            <person name="Sun S."/>
            <person name="Springer D."/>
            <person name="Dromer F."/>
            <person name="Young S."/>
            <person name="Zeng Q."/>
            <person name="Chapman S."/>
            <person name="Gujja S."/>
            <person name="Saif S."/>
            <person name="Birren B."/>
        </authorList>
    </citation>
    <scope>NUCLEOTIDE SEQUENCE [LARGE SCALE GENOMIC DNA]</scope>
    <source>
        <strain evidence="11">CBS 10435</strain>
    </source>
</reference>
<feature type="domain" description="RNA polymerase III Rpc82 C -terminal" evidence="7">
    <location>
        <begin position="147"/>
        <end position="327"/>
    </location>
</feature>
<dbReference type="EMBL" id="KI669463">
    <property type="protein sequence ID" value="OCF57449.1"/>
    <property type="molecule type" value="Genomic_DNA"/>
</dbReference>
<dbReference type="InterPro" id="IPR055207">
    <property type="entry name" value="POLR3C_WHD"/>
</dbReference>